<feature type="transmembrane region" description="Helical" evidence="5">
    <location>
        <begin position="373"/>
        <end position="391"/>
    </location>
</feature>
<evidence type="ECO:0000256" key="4">
    <source>
        <dbReference type="ARBA" id="ARBA00023136"/>
    </source>
</evidence>
<dbReference type="Pfam" id="PF07690">
    <property type="entry name" value="MFS_1"/>
    <property type="match status" value="1"/>
</dbReference>
<evidence type="ECO:0000256" key="3">
    <source>
        <dbReference type="ARBA" id="ARBA00022989"/>
    </source>
</evidence>
<dbReference type="SUPFAM" id="SSF103473">
    <property type="entry name" value="MFS general substrate transporter"/>
    <property type="match status" value="1"/>
</dbReference>
<accession>A0A8H4IUZ1</accession>
<comment type="caution">
    <text evidence="7">The sequence shown here is derived from an EMBL/GenBank/DDBJ whole genome shotgun (WGS) entry which is preliminary data.</text>
</comment>
<keyword evidence="3 5" id="KW-1133">Transmembrane helix</keyword>
<dbReference type="InterPro" id="IPR020846">
    <property type="entry name" value="MFS_dom"/>
</dbReference>
<keyword evidence="2 5" id="KW-0812">Transmembrane</keyword>
<dbReference type="AlphaFoldDB" id="A0A8H4IUZ1"/>
<feature type="transmembrane region" description="Helical" evidence="5">
    <location>
        <begin position="155"/>
        <end position="179"/>
    </location>
</feature>
<feature type="transmembrane region" description="Helical" evidence="5">
    <location>
        <begin position="62"/>
        <end position="85"/>
    </location>
</feature>
<evidence type="ECO:0000313" key="8">
    <source>
        <dbReference type="Proteomes" id="UP000572817"/>
    </source>
</evidence>
<gene>
    <name evidence="7" type="ORF">GTA08_BOTSDO04949</name>
</gene>
<dbReference type="PROSITE" id="PS50850">
    <property type="entry name" value="MFS"/>
    <property type="match status" value="1"/>
</dbReference>
<dbReference type="PANTHER" id="PTHR23502">
    <property type="entry name" value="MAJOR FACILITATOR SUPERFAMILY"/>
    <property type="match status" value="1"/>
</dbReference>
<dbReference type="InterPro" id="IPR036259">
    <property type="entry name" value="MFS_trans_sf"/>
</dbReference>
<organism evidence="7 8">
    <name type="scientific">Botryosphaeria dothidea</name>
    <dbReference type="NCBI Taxonomy" id="55169"/>
    <lineage>
        <taxon>Eukaryota</taxon>
        <taxon>Fungi</taxon>
        <taxon>Dikarya</taxon>
        <taxon>Ascomycota</taxon>
        <taxon>Pezizomycotina</taxon>
        <taxon>Dothideomycetes</taxon>
        <taxon>Dothideomycetes incertae sedis</taxon>
        <taxon>Botryosphaeriales</taxon>
        <taxon>Botryosphaeriaceae</taxon>
        <taxon>Botryosphaeria</taxon>
    </lineage>
</organism>
<dbReference type="InterPro" id="IPR011701">
    <property type="entry name" value="MFS"/>
</dbReference>
<keyword evidence="4 5" id="KW-0472">Membrane</keyword>
<evidence type="ECO:0000313" key="7">
    <source>
        <dbReference type="EMBL" id="KAF4306773.1"/>
    </source>
</evidence>
<evidence type="ECO:0000256" key="1">
    <source>
        <dbReference type="ARBA" id="ARBA00004141"/>
    </source>
</evidence>
<keyword evidence="8" id="KW-1185">Reference proteome</keyword>
<dbReference type="PANTHER" id="PTHR23502:SF26">
    <property type="entry name" value="MAJOR FACILITATOR SUPERFAMILY (MFS) PROFILE DOMAIN-CONTAINING PROTEIN"/>
    <property type="match status" value="1"/>
</dbReference>
<dbReference type="OrthoDB" id="440553at2759"/>
<reference evidence="7" key="1">
    <citation type="submission" date="2020-04" db="EMBL/GenBank/DDBJ databases">
        <title>Genome Assembly and Annotation of Botryosphaeria dothidea sdau 11-99, a Latent Pathogen of Apple Fruit Ring Rot in China.</title>
        <authorList>
            <person name="Yu C."/>
            <person name="Diao Y."/>
            <person name="Lu Q."/>
            <person name="Zhao J."/>
            <person name="Cui S."/>
            <person name="Peng C."/>
            <person name="He B."/>
            <person name="Liu H."/>
        </authorList>
    </citation>
    <scope>NUCLEOTIDE SEQUENCE [LARGE SCALE GENOMIC DNA]</scope>
    <source>
        <strain evidence="7">Sdau11-99</strain>
    </source>
</reference>
<evidence type="ECO:0000256" key="2">
    <source>
        <dbReference type="ARBA" id="ARBA00022692"/>
    </source>
</evidence>
<feature type="transmembrane region" description="Helical" evidence="5">
    <location>
        <begin position="97"/>
        <end position="114"/>
    </location>
</feature>
<feature type="transmembrane region" description="Helical" evidence="5">
    <location>
        <begin position="307"/>
        <end position="327"/>
    </location>
</feature>
<feature type="transmembrane region" description="Helical" evidence="5">
    <location>
        <begin position="29"/>
        <end position="50"/>
    </location>
</feature>
<feature type="domain" description="Major facilitator superfamily (MFS) profile" evidence="6">
    <location>
        <begin position="31"/>
        <end position="487"/>
    </location>
</feature>
<feature type="transmembrane region" description="Helical" evidence="5">
    <location>
        <begin position="463"/>
        <end position="483"/>
    </location>
</feature>
<proteinExistence type="predicted"/>
<dbReference type="GO" id="GO:0022857">
    <property type="term" value="F:transmembrane transporter activity"/>
    <property type="evidence" value="ECO:0007669"/>
    <property type="project" value="InterPro"/>
</dbReference>
<comment type="subcellular location">
    <subcellularLocation>
        <location evidence="1">Membrane</location>
        <topology evidence="1">Multi-pass membrane protein</topology>
    </subcellularLocation>
</comment>
<evidence type="ECO:0000256" key="5">
    <source>
        <dbReference type="SAM" id="Phobius"/>
    </source>
</evidence>
<protein>
    <submittedName>
        <fullName evidence="7">Major facilitator superfamily transporter protein</fullName>
    </submittedName>
</protein>
<dbReference type="EMBL" id="WWBZ02000033">
    <property type="protein sequence ID" value="KAF4306773.1"/>
    <property type="molecule type" value="Genomic_DNA"/>
</dbReference>
<name>A0A8H4IUZ1_9PEZI</name>
<feature type="transmembrane region" description="Helical" evidence="5">
    <location>
        <begin position="185"/>
        <end position="205"/>
    </location>
</feature>
<dbReference type="Gene3D" id="1.20.1250.20">
    <property type="entry name" value="MFS general substrate transporter like domains"/>
    <property type="match status" value="1"/>
</dbReference>
<sequence>METDTSAQDSGQPGQKEDAYHVFTYREKLCLVILVSLAATFSPLASNIYFPALDEIADTIDASNQAASLTITTYMIAQGIAPSFWGPIADCMGRRQVLVYTLVLFVGANIGLALSRNIGVIMFFRFMQAAGSSSTISIGTGVIADIAPAKERGGFIGAFAGVRQFSMAIGPVLGGILAGTLGFPSIFWTLMIFGSLVIVLIIAFLPETLRLIAGNGAIPLTGLKYEPLHRKAAPWRKKGVAAPANETGERPGPEKMTVRMFSEPMLFLLEKDVACTLMFGAVIYTVFSMVSASTTFVLLHAYHLSTLKIGACFLPSGVGCAVGSVIAGRQMDAEFRLAEASYKYARGLPHAHRLPKSNMPADFPLERARLAQLPTMTAIFGFAVVVYGFGVTSGGSLVVPLMAQFAVGYASTAVLNLNNTLTVDLYPGKSAAATAVNNLARCLLGAVGVSLTEIALVRVSPAVLFLALGGVVVAASPMAWAEWKFGMKWRAKRKERMREKQEEADGGVELGMLR</sequence>
<evidence type="ECO:0000259" key="6">
    <source>
        <dbReference type="PROSITE" id="PS50850"/>
    </source>
</evidence>
<dbReference type="GO" id="GO:0005886">
    <property type="term" value="C:plasma membrane"/>
    <property type="evidence" value="ECO:0007669"/>
    <property type="project" value="TreeGrafter"/>
</dbReference>
<dbReference type="Proteomes" id="UP000572817">
    <property type="component" value="Unassembled WGS sequence"/>
</dbReference>